<gene>
    <name evidence="3" type="ORF">GCM10007415_06940</name>
</gene>
<name>A0A917HFL1_9SPHI</name>
<dbReference type="AlphaFoldDB" id="A0A917HFL1"/>
<dbReference type="SUPFAM" id="SSF54909">
    <property type="entry name" value="Dimeric alpha+beta barrel"/>
    <property type="match status" value="1"/>
</dbReference>
<organism evidence="3 4">
    <name type="scientific">Parapedobacter pyrenivorans</name>
    <dbReference type="NCBI Taxonomy" id="1305674"/>
    <lineage>
        <taxon>Bacteria</taxon>
        <taxon>Pseudomonadati</taxon>
        <taxon>Bacteroidota</taxon>
        <taxon>Sphingobacteriia</taxon>
        <taxon>Sphingobacteriales</taxon>
        <taxon>Sphingobacteriaceae</taxon>
        <taxon>Parapedobacter</taxon>
    </lineage>
</organism>
<comment type="caution">
    <text evidence="3">The sequence shown here is derived from an EMBL/GenBank/DDBJ whole genome shotgun (WGS) entry which is preliminary data.</text>
</comment>
<evidence type="ECO:0000313" key="3">
    <source>
        <dbReference type="EMBL" id="GGG77590.1"/>
    </source>
</evidence>
<reference evidence="3" key="2">
    <citation type="submission" date="2020-09" db="EMBL/GenBank/DDBJ databases">
        <authorList>
            <person name="Sun Q."/>
            <person name="Zhou Y."/>
        </authorList>
    </citation>
    <scope>NUCLEOTIDE SEQUENCE</scope>
    <source>
        <strain evidence="3">CGMCC 1.12195</strain>
    </source>
</reference>
<accession>A0A917HFL1</accession>
<dbReference type="InterPro" id="IPR044662">
    <property type="entry name" value="HS1/DABB1-like"/>
</dbReference>
<dbReference type="Pfam" id="PF07876">
    <property type="entry name" value="Dabb"/>
    <property type="match status" value="1"/>
</dbReference>
<dbReference type="PANTHER" id="PTHR33178">
    <property type="match status" value="1"/>
</dbReference>
<keyword evidence="4" id="KW-1185">Reference proteome</keyword>
<evidence type="ECO:0000256" key="1">
    <source>
        <dbReference type="ARBA" id="ARBA00011738"/>
    </source>
</evidence>
<evidence type="ECO:0000313" key="4">
    <source>
        <dbReference type="Proteomes" id="UP000660862"/>
    </source>
</evidence>
<proteinExistence type="predicted"/>
<dbReference type="PANTHER" id="PTHR33178:SF10">
    <property type="entry name" value="STRESS-RESPONSE A_B BARREL DOMAIN-CONTAINING PROTEIN"/>
    <property type="match status" value="1"/>
</dbReference>
<dbReference type="SMART" id="SM00886">
    <property type="entry name" value="Dabb"/>
    <property type="match status" value="1"/>
</dbReference>
<dbReference type="InterPro" id="IPR011008">
    <property type="entry name" value="Dimeric_a/b-barrel"/>
</dbReference>
<protein>
    <recommendedName>
        <fullName evidence="2">Stress-response A/B barrel domain-containing protein</fullName>
    </recommendedName>
</protein>
<dbReference type="Proteomes" id="UP000660862">
    <property type="component" value="Unassembled WGS sequence"/>
</dbReference>
<dbReference type="Gene3D" id="3.30.70.100">
    <property type="match status" value="1"/>
</dbReference>
<sequence>MVRHFGVLVFKKEISEAEIEESLRMMKALVLQIPGLLDMEYGPYSSPEGMNDGFTHGFLITFDSEESRDAYLPHPIHEQAKDVVVPRLERAIVFDFVVK</sequence>
<dbReference type="EMBL" id="BMER01000001">
    <property type="protein sequence ID" value="GGG77590.1"/>
    <property type="molecule type" value="Genomic_DNA"/>
</dbReference>
<comment type="subunit">
    <text evidence="1">Homodimer.</text>
</comment>
<reference evidence="3" key="1">
    <citation type="journal article" date="2014" name="Int. J. Syst. Evol. Microbiol.">
        <title>Complete genome sequence of Corynebacterium casei LMG S-19264T (=DSM 44701T), isolated from a smear-ripened cheese.</title>
        <authorList>
            <consortium name="US DOE Joint Genome Institute (JGI-PGF)"/>
            <person name="Walter F."/>
            <person name="Albersmeier A."/>
            <person name="Kalinowski J."/>
            <person name="Ruckert C."/>
        </authorList>
    </citation>
    <scope>NUCLEOTIDE SEQUENCE</scope>
    <source>
        <strain evidence="3">CGMCC 1.12195</strain>
    </source>
</reference>
<feature type="domain" description="Stress-response A/B barrel" evidence="2">
    <location>
        <begin position="2"/>
        <end position="96"/>
    </location>
</feature>
<dbReference type="RefSeq" id="WP_188504527.1">
    <property type="nucleotide sequence ID" value="NZ_BMER01000001.1"/>
</dbReference>
<dbReference type="InterPro" id="IPR013097">
    <property type="entry name" value="Dabb"/>
</dbReference>
<dbReference type="PROSITE" id="PS51502">
    <property type="entry name" value="S_R_A_B_BARREL"/>
    <property type="match status" value="1"/>
</dbReference>
<evidence type="ECO:0000259" key="2">
    <source>
        <dbReference type="PROSITE" id="PS51502"/>
    </source>
</evidence>